<dbReference type="RefSeq" id="WP_115858064.1">
    <property type="nucleotide sequence ID" value="NZ_QTSU01000001.1"/>
</dbReference>
<reference evidence="1 2" key="1">
    <citation type="submission" date="2018-08" db="EMBL/GenBank/DDBJ databases">
        <title>Lysobacter sp. zong2l5, whole genome shotgun sequence.</title>
        <authorList>
            <person name="Zhang X."/>
            <person name="Feng G."/>
            <person name="Zhu H."/>
        </authorList>
    </citation>
    <scope>NUCLEOTIDE SEQUENCE [LARGE SCALE GENOMIC DNA]</scope>
    <source>
        <strain evidence="2">zong2l5</strain>
    </source>
</reference>
<evidence type="ECO:0000313" key="2">
    <source>
        <dbReference type="Proteomes" id="UP000264492"/>
    </source>
</evidence>
<dbReference type="OrthoDB" id="9867726at2"/>
<comment type="caution">
    <text evidence="1">The sequence shown here is derived from an EMBL/GenBank/DDBJ whole genome shotgun (WGS) entry which is preliminary data.</text>
</comment>
<organism evidence="1 2">
    <name type="scientific">Lysobacter silvisoli</name>
    <dbReference type="NCBI Taxonomy" id="2293254"/>
    <lineage>
        <taxon>Bacteria</taxon>
        <taxon>Pseudomonadati</taxon>
        <taxon>Pseudomonadota</taxon>
        <taxon>Gammaproteobacteria</taxon>
        <taxon>Lysobacterales</taxon>
        <taxon>Lysobacteraceae</taxon>
        <taxon>Lysobacter</taxon>
    </lineage>
</organism>
<protein>
    <recommendedName>
        <fullName evidence="3">Nitroreductase domain-containing protein</fullName>
    </recommendedName>
</protein>
<dbReference type="GO" id="GO:0016491">
    <property type="term" value="F:oxidoreductase activity"/>
    <property type="evidence" value="ECO:0007669"/>
    <property type="project" value="InterPro"/>
</dbReference>
<gene>
    <name evidence="1" type="ORF">DX914_05730</name>
</gene>
<sequence length="491" mass="53314">MTAPDPARADQLEAWLLSGHQRLERLIVPAFAEGKKALRRQASAVEPASLRLLPSAGLPRELCDLDAWLSGSRAGMPALDEPVRWSLFFRYLAAPLRYEPYSESAIHKAVPSSRGRYPLKYYLLRSRGGTTQVHAYVPEFHGLQALPPLAAGAMGEGTAALVCVGRAWRYAEEYGEFAHVPCVLEAGHAQAQAQHLAQLLGIDETADPDRETGRPLCSQPFEIPLYAIGLRPGFEPEDLPAEHPRLSAPRPYPEMEQRFPRLRLFQRSFDRGATPARVAASAVPGLSAARRGDVGGRGVLGVMRRRSSGNDRGLASSVLTQVPAGTCASVIATWSAIRRRRPSSAAAAELAHSLLWLGQEPGRPPGVLDIDADAPAPQAWRGDLREAVVRMLPYANTKYNFATLTAVLIVQADVRAAMERLGDAALREIHLAAGATAQDFSLAAAAHDLYARPTKMMREARLESELALRGQAVYLVLCGHSRSANPTMELC</sequence>
<proteinExistence type="predicted"/>
<keyword evidence="2" id="KW-1185">Reference proteome</keyword>
<name>A0A371K3X6_9GAMM</name>
<accession>A0A371K3X6</accession>
<dbReference type="AlphaFoldDB" id="A0A371K3X6"/>
<dbReference type="Gene3D" id="3.40.109.10">
    <property type="entry name" value="NADH Oxidase"/>
    <property type="match status" value="2"/>
</dbReference>
<evidence type="ECO:0000313" key="1">
    <source>
        <dbReference type="EMBL" id="RDZ28625.1"/>
    </source>
</evidence>
<dbReference type="EMBL" id="QTSU01000001">
    <property type="protein sequence ID" value="RDZ28625.1"/>
    <property type="molecule type" value="Genomic_DNA"/>
</dbReference>
<dbReference type="Proteomes" id="UP000264492">
    <property type="component" value="Unassembled WGS sequence"/>
</dbReference>
<evidence type="ECO:0008006" key="3">
    <source>
        <dbReference type="Google" id="ProtNLM"/>
    </source>
</evidence>
<dbReference type="InterPro" id="IPR000415">
    <property type="entry name" value="Nitroreductase-like"/>
</dbReference>